<proteinExistence type="predicted"/>
<dbReference type="EMBL" id="MAPZ01000025">
    <property type="protein sequence ID" value="OBY10106.1"/>
    <property type="molecule type" value="Genomic_DNA"/>
</dbReference>
<protein>
    <recommendedName>
        <fullName evidence="4">DUF3784 domain-containing protein</fullName>
    </recommendedName>
</protein>
<dbReference type="Proteomes" id="UP000092714">
    <property type="component" value="Unassembled WGS sequence"/>
</dbReference>
<comment type="caution">
    <text evidence="2">The sequence shown here is derived from an EMBL/GenBank/DDBJ whole genome shotgun (WGS) entry which is preliminary data.</text>
</comment>
<evidence type="ECO:0000313" key="3">
    <source>
        <dbReference type="Proteomes" id="UP000092714"/>
    </source>
</evidence>
<gene>
    <name evidence="2" type="ORF">CP373A1_13475</name>
</gene>
<keyword evidence="1" id="KW-1133">Transmembrane helix</keyword>
<keyword evidence="3" id="KW-1185">Reference proteome</keyword>
<accession>A0A174I853</accession>
<feature type="transmembrane region" description="Helical" evidence="1">
    <location>
        <begin position="44"/>
        <end position="67"/>
    </location>
</feature>
<evidence type="ECO:0000256" key="1">
    <source>
        <dbReference type="SAM" id="Phobius"/>
    </source>
</evidence>
<keyword evidence="1" id="KW-0812">Transmembrane</keyword>
<feature type="transmembrane region" description="Helical" evidence="1">
    <location>
        <begin position="5"/>
        <end position="23"/>
    </location>
</feature>
<feature type="transmembrane region" description="Helical" evidence="1">
    <location>
        <begin position="73"/>
        <end position="90"/>
    </location>
</feature>
<organism evidence="2 3">
    <name type="scientific">Clostridium paraputrificum</name>
    <dbReference type="NCBI Taxonomy" id="29363"/>
    <lineage>
        <taxon>Bacteria</taxon>
        <taxon>Bacillati</taxon>
        <taxon>Bacillota</taxon>
        <taxon>Clostridia</taxon>
        <taxon>Eubacteriales</taxon>
        <taxon>Clostridiaceae</taxon>
        <taxon>Clostridium</taxon>
    </lineage>
</organism>
<keyword evidence="1" id="KW-0472">Membrane</keyword>
<evidence type="ECO:0008006" key="4">
    <source>
        <dbReference type="Google" id="ProtNLM"/>
    </source>
</evidence>
<sequence>MILLFSLGCIIATIFIVYNIMCYKNKKTIYMLSDKYAILNSHYYTIQLILGLCNSFLLLIFYITWYIFSKNEFLFIILTPIIFWGLNYILEFYSRKKGYIGDKEES</sequence>
<dbReference type="AlphaFoldDB" id="A0A174I853"/>
<reference evidence="2 3" key="1">
    <citation type="submission" date="2016-06" db="EMBL/GenBank/DDBJ databases">
        <authorList>
            <person name="Kjaerup R.B."/>
            <person name="Dalgaard T.S."/>
            <person name="Juul-Madsen H.R."/>
        </authorList>
    </citation>
    <scope>NUCLEOTIDE SEQUENCE [LARGE SCALE GENOMIC DNA]</scope>
    <source>
        <strain evidence="2 3">373-A1</strain>
    </source>
</reference>
<dbReference type="RefSeq" id="WP_055255047.1">
    <property type="nucleotide sequence ID" value="NZ_CABJAZ010000005.1"/>
</dbReference>
<name>A0A174I853_9CLOT</name>
<evidence type="ECO:0000313" key="2">
    <source>
        <dbReference type="EMBL" id="OBY10106.1"/>
    </source>
</evidence>